<dbReference type="Proteomes" id="UP000319897">
    <property type="component" value="Unassembled WGS sequence"/>
</dbReference>
<dbReference type="AlphaFoldDB" id="A0A501XHL2"/>
<feature type="transmembrane region" description="Helical" evidence="1">
    <location>
        <begin position="110"/>
        <end position="132"/>
    </location>
</feature>
<evidence type="ECO:0000313" key="3">
    <source>
        <dbReference type="Proteomes" id="UP000319897"/>
    </source>
</evidence>
<accession>A0A501XHL2</accession>
<evidence type="ECO:0000256" key="1">
    <source>
        <dbReference type="SAM" id="Phobius"/>
    </source>
</evidence>
<sequence length="236" mass="26495">MASKRDPFFARMGWLMLAITLLAFPLTYFAPLAAGSRSFAPIIHIYGLAYFSWILLYAWQSQLVAWGKVARHRELGLAGIAISALMLPLGIAAAIHAALRREQRGVEQPWAFTLFNMVDLALFIAFVTAAIASVTRHPQWHRRFMYGAAVCLVGPAISRWFLWVPPMPHIMDSAPNLLADLLLIPLMLHDRRVLGRVHPATWWVIAIAVPLHIAAAWFYPGEWWNALAPSLLALRV</sequence>
<organism evidence="2 3">
    <name type="scientific">Sandaracinobacter neustonicus</name>
    <dbReference type="NCBI Taxonomy" id="1715348"/>
    <lineage>
        <taxon>Bacteria</taxon>
        <taxon>Pseudomonadati</taxon>
        <taxon>Pseudomonadota</taxon>
        <taxon>Alphaproteobacteria</taxon>
        <taxon>Sphingomonadales</taxon>
        <taxon>Sphingosinicellaceae</taxon>
        <taxon>Sandaracinobacter</taxon>
    </lineage>
</organism>
<feature type="transmembrane region" description="Helical" evidence="1">
    <location>
        <begin position="75"/>
        <end position="98"/>
    </location>
</feature>
<feature type="transmembrane region" description="Helical" evidence="1">
    <location>
        <begin position="144"/>
        <end position="163"/>
    </location>
</feature>
<proteinExistence type="predicted"/>
<protein>
    <submittedName>
        <fullName evidence="2">Uncharacterized protein</fullName>
    </submittedName>
</protein>
<feature type="transmembrane region" description="Helical" evidence="1">
    <location>
        <begin position="200"/>
        <end position="219"/>
    </location>
</feature>
<keyword evidence="1" id="KW-1133">Transmembrane helix</keyword>
<name>A0A501XHL2_9SPHN</name>
<feature type="transmembrane region" description="Helical" evidence="1">
    <location>
        <begin position="39"/>
        <end position="59"/>
    </location>
</feature>
<dbReference type="EMBL" id="VFSU01000028">
    <property type="protein sequence ID" value="TPE60128.1"/>
    <property type="molecule type" value="Genomic_DNA"/>
</dbReference>
<gene>
    <name evidence="2" type="ORF">FJQ54_12000</name>
</gene>
<keyword evidence="1" id="KW-0812">Transmembrane</keyword>
<comment type="caution">
    <text evidence="2">The sequence shown here is derived from an EMBL/GenBank/DDBJ whole genome shotgun (WGS) entry which is preliminary data.</text>
</comment>
<dbReference type="RefSeq" id="WP_140928654.1">
    <property type="nucleotide sequence ID" value="NZ_VFSU01000028.1"/>
</dbReference>
<evidence type="ECO:0000313" key="2">
    <source>
        <dbReference type="EMBL" id="TPE60128.1"/>
    </source>
</evidence>
<keyword evidence="1" id="KW-0472">Membrane</keyword>
<keyword evidence="3" id="KW-1185">Reference proteome</keyword>
<reference evidence="2 3" key="1">
    <citation type="submission" date="2019-06" db="EMBL/GenBank/DDBJ databases">
        <authorList>
            <person name="Lee I."/>
            <person name="Jang G.I."/>
            <person name="Hwang C.Y."/>
        </authorList>
    </citation>
    <scope>NUCLEOTIDE SEQUENCE [LARGE SCALE GENOMIC DNA]</scope>
    <source>
        <strain evidence="2 3">PAMC 28131</strain>
    </source>
</reference>
<dbReference type="OrthoDB" id="648493at2"/>